<dbReference type="InterPro" id="IPR016186">
    <property type="entry name" value="C-type_lectin-like/link_sf"/>
</dbReference>
<dbReference type="PROSITE" id="PS00615">
    <property type="entry name" value="C_TYPE_LECTIN_1"/>
    <property type="match status" value="1"/>
</dbReference>
<sequence length="174" mass="19197">VLPSMALSMSWVLLSCLMLLCQVRGEVSQEELPSPRISCPKGSKAYGSHCYAVYRTPKSWIDADLACQKRPSGHLVSVLSEAEASFVSALVRSSGSSSPYIWIGLHDPTLGLEPNAGGWEWSSTDVLDFFNWDRNPSTASDRGFCGSLSQTSGFLKWRDYSCNAQLPYVCKFRD</sequence>
<evidence type="ECO:0000256" key="3">
    <source>
        <dbReference type="ARBA" id="ARBA00022734"/>
    </source>
</evidence>
<gene>
    <name evidence="7" type="primary">LOC100733597</name>
</gene>
<dbReference type="PANTHER" id="PTHR22803">
    <property type="entry name" value="MANNOSE, PHOSPHOLIPASE, LECTIN RECEPTOR RELATED"/>
    <property type="match status" value="1"/>
</dbReference>
<dbReference type="FunFam" id="3.10.100.10:FF:000015">
    <property type="entry name" value="C-type lectin Cal"/>
    <property type="match status" value="1"/>
</dbReference>
<reference evidence="7" key="3">
    <citation type="submission" date="2025-09" db="UniProtKB">
        <authorList>
            <consortium name="Ensembl"/>
        </authorList>
    </citation>
    <scope>IDENTIFICATION</scope>
    <source>
        <strain evidence="7">2N</strain>
    </source>
</reference>
<dbReference type="InterPro" id="IPR018378">
    <property type="entry name" value="C-type_lectin_CS"/>
</dbReference>
<evidence type="ECO:0000256" key="2">
    <source>
        <dbReference type="ARBA" id="ARBA00022525"/>
    </source>
</evidence>
<dbReference type="SMART" id="SM00034">
    <property type="entry name" value="CLECT"/>
    <property type="match status" value="1"/>
</dbReference>
<dbReference type="Pfam" id="PF00059">
    <property type="entry name" value="Lectin_C"/>
    <property type="match status" value="1"/>
</dbReference>
<name>H0WBN9_CAVPO</name>
<comment type="subcellular location">
    <subcellularLocation>
        <location evidence="1">Secreted</location>
    </subcellularLocation>
</comment>
<reference evidence="8" key="1">
    <citation type="journal article" date="2011" name="Nature">
        <title>A high-resolution map of human evolutionary constraint using 29 mammals.</title>
        <authorList>
            <person name="Lindblad-Toh K."/>
            <person name="Garber M."/>
            <person name="Zuk O."/>
            <person name="Lin M.F."/>
            <person name="Parker B.J."/>
            <person name="Washietl S."/>
            <person name="Kheradpour P."/>
            <person name="Ernst J."/>
            <person name="Jordan G."/>
            <person name="Mauceli E."/>
            <person name="Ward L.D."/>
            <person name="Lowe C.B."/>
            <person name="Holloway A.K."/>
            <person name="Clamp M."/>
            <person name="Gnerre S."/>
            <person name="Alfoldi J."/>
            <person name="Beal K."/>
            <person name="Chang J."/>
            <person name="Clawson H."/>
            <person name="Cuff J."/>
            <person name="Di Palma F."/>
            <person name="Fitzgerald S."/>
            <person name="Flicek P."/>
            <person name="Guttman M."/>
            <person name="Hubisz M.J."/>
            <person name="Jaffe D.B."/>
            <person name="Jungreis I."/>
            <person name="Kent W.J."/>
            <person name="Kostka D."/>
            <person name="Lara M."/>
            <person name="Martins A.L."/>
            <person name="Massingham T."/>
            <person name="Moltke I."/>
            <person name="Raney B.J."/>
            <person name="Rasmussen M.D."/>
            <person name="Robinson J."/>
            <person name="Stark A."/>
            <person name="Vilella A.J."/>
            <person name="Wen J."/>
            <person name="Xie X."/>
            <person name="Zody M.C."/>
            <person name="Baldwin J."/>
            <person name="Bloom T."/>
            <person name="Chin C.W."/>
            <person name="Heiman D."/>
            <person name="Nicol R."/>
            <person name="Nusbaum C."/>
            <person name="Young S."/>
            <person name="Wilkinson J."/>
            <person name="Worley K.C."/>
            <person name="Kovar C.L."/>
            <person name="Muzny D.M."/>
            <person name="Gibbs R.A."/>
            <person name="Cree A."/>
            <person name="Dihn H.H."/>
            <person name="Fowler G."/>
            <person name="Jhangiani S."/>
            <person name="Joshi V."/>
            <person name="Lee S."/>
            <person name="Lewis L.R."/>
            <person name="Nazareth L.V."/>
            <person name="Okwuonu G."/>
            <person name="Santibanez J."/>
            <person name="Warren W.C."/>
            <person name="Mardis E.R."/>
            <person name="Weinstock G.M."/>
            <person name="Wilson R.K."/>
            <person name="Delehaunty K."/>
            <person name="Dooling D."/>
            <person name="Fronik C."/>
            <person name="Fulton L."/>
            <person name="Fulton B."/>
            <person name="Graves T."/>
            <person name="Minx P."/>
            <person name="Sodergren E."/>
            <person name="Birney E."/>
            <person name="Margulies E.H."/>
            <person name="Herrero J."/>
            <person name="Green E.D."/>
            <person name="Haussler D."/>
            <person name="Siepel A."/>
            <person name="Goldman N."/>
            <person name="Pollard K.S."/>
            <person name="Pedersen J.S."/>
            <person name="Lander E.S."/>
            <person name="Kellis M."/>
        </authorList>
    </citation>
    <scope>NUCLEOTIDE SEQUENCE [LARGE SCALE GENOMIC DNA]</scope>
    <source>
        <strain evidence="8">2N</strain>
    </source>
</reference>
<evidence type="ECO:0000256" key="1">
    <source>
        <dbReference type="ARBA" id="ARBA00004613"/>
    </source>
</evidence>
<evidence type="ECO:0000313" key="7">
    <source>
        <dbReference type="Ensembl" id="ENSCPOP00000020405.2"/>
    </source>
</evidence>
<dbReference type="PROSITE" id="PS50041">
    <property type="entry name" value="C_TYPE_LECTIN_2"/>
    <property type="match status" value="1"/>
</dbReference>
<dbReference type="InterPro" id="IPR001304">
    <property type="entry name" value="C-type_lectin-like"/>
</dbReference>
<dbReference type="GO" id="GO:0005576">
    <property type="term" value="C:extracellular region"/>
    <property type="evidence" value="ECO:0007669"/>
    <property type="project" value="UniProtKB-SubCell"/>
</dbReference>
<dbReference type="Gene3D" id="3.10.100.10">
    <property type="entry name" value="Mannose-Binding Protein A, subunit A"/>
    <property type="match status" value="1"/>
</dbReference>
<dbReference type="PRINTS" id="PR01504">
    <property type="entry name" value="PNCREATITSAP"/>
</dbReference>
<dbReference type="GO" id="GO:0030246">
    <property type="term" value="F:carbohydrate binding"/>
    <property type="evidence" value="ECO:0007669"/>
    <property type="project" value="UniProtKB-KW"/>
</dbReference>
<keyword evidence="3" id="KW-0430">Lectin</keyword>
<dbReference type="Ensembl" id="ENSCPOT00000022899.2">
    <property type="protein sequence ID" value="ENSCPOP00000020405.2"/>
    <property type="gene ID" value="ENSCPOG00000020711.2"/>
</dbReference>
<proteinExistence type="predicted"/>
<dbReference type="CDD" id="cd03594">
    <property type="entry name" value="CLECT_REG-1_like"/>
    <property type="match status" value="1"/>
</dbReference>
<dbReference type="InParanoid" id="H0WBN9"/>
<keyword evidence="8" id="KW-1185">Reference proteome</keyword>
<keyword evidence="5" id="KW-0732">Signal</keyword>
<feature type="chain" id="PRO_5013243423" description="C-type lectin domain-containing protein" evidence="5">
    <location>
        <begin position="26"/>
        <end position="174"/>
    </location>
</feature>
<evidence type="ECO:0000259" key="6">
    <source>
        <dbReference type="PROSITE" id="PS50041"/>
    </source>
</evidence>
<dbReference type="VEuPathDB" id="HostDB:ENSCPOG00000020711"/>
<dbReference type="Proteomes" id="UP000005447">
    <property type="component" value="Unassembled WGS sequence"/>
</dbReference>
<dbReference type="AlphaFoldDB" id="H0WBN9"/>
<evidence type="ECO:0000313" key="8">
    <source>
        <dbReference type="Proteomes" id="UP000005447"/>
    </source>
</evidence>
<evidence type="ECO:0000256" key="4">
    <source>
        <dbReference type="ARBA" id="ARBA00023157"/>
    </source>
</evidence>
<feature type="signal peptide" evidence="5">
    <location>
        <begin position="1"/>
        <end position="25"/>
    </location>
</feature>
<dbReference type="InterPro" id="IPR016187">
    <property type="entry name" value="CTDL_fold"/>
</dbReference>
<dbReference type="HOGENOM" id="CLU_049894_18_0_1"/>
<dbReference type="OMA" id="FFNWDRN"/>
<dbReference type="EMBL" id="AAKN02036697">
    <property type="status" value="NOT_ANNOTATED_CDS"/>
    <property type="molecule type" value="Genomic_DNA"/>
</dbReference>
<keyword evidence="4" id="KW-1015">Disulfide bond</keyword>
<feature type="domain" description="C-type lectin" evidence="6">
    <location>
        <begin position="46"/>
        <end position="171"/>
    </location>
</feature>
<keyword evidence="2" id="KW-0964">Secreted</keyword>
<dbReference type="SUPFAM" id="SSF56436">
    <property type="entry name" value="C-type lectin-like"/>
    <property type="match status" value="1"/>
</dbReference>
<protein>
    <recommendedName>
        <fullName evidence="6">C-type lectin domain-containing protein</fullName>
    </recommendedName>
</protein>
<accession>H0WBN9</accession>
<reference evidence="7" key="2">
    <citation type="submission" date="2025-08" db="UniProtKB">
        <authorList>
            <consortium name="Ensembl"/>
        </authorList>
    </citation>
    <scope>IDENTIFICATION</scope>
    <source>
        <strain evidence="7">2N</strain>
    </source>
</reference>
<dbReference type="InterPro" id="IPR050111">
    <property type="entry name" value="C-type_lectin/snaclec_domain"/>
</dbReference>
<dbReference type="GeneTree" id="ENSGT00940000154447"/>
<dbReference type="eggNOG" id="KOG4297">
    <property type="taxonomic scope" value="Eukaryota"/>
</dbReference>
<dbReference type="STRING" id="10141.ENSCPOP00000020405"/>
<organism evidence="7 8">
    <name type="scientific">Cavia porcellus</name>
    <name type="common">Guinea pig</name>
    <dbReference type="NCBI Taxonomy" id="10141"/>
    <lineage>
        <taxon>Eukaryota</taxon>
        <taxon>Metazoa</taxon>
        <taxon>Chordata</taxon>
        <taxon>Craniata</taxon>
        <taxon>Vertebrata</taxon>
        <taxon>Euteleostomi</taxon>
        <taxon>Mammalia</taxon>
        <taxon>Eutheria</taxon>
        <taxon>Euarchontoglires</taxon>
        <taxon>Glires</taxon>
        <taxon>Rodentia</taxon>
        <taxon>Hystricomorpha</taxon>
        <taxon>Caviidae</taxon>
        <taxon>Cavia</taxon>
    </lineage>
</organism>
<dbReference type="FunCoup" id="H0WBN9">
    <property type="interactions" value="7"/>
</dbReference>
<evidence type="ECO:0000256" key="5">
    <source>
        <dbReference type="SAM" id="SignalP"/>
    </source>
</evidence>